<feature type="transmembrane region" description="Helical" evidence="11">
    <location>
        <begin position="314"/>
        <end position="337"/>
    </location>
</feature>
<dbReference type="Pfam" id="PF00999">
    <property type="entry name" value="Na_H_Exchanger"/>
    <property type="match status" value="1"/>
</dbReference>
<dbReference type="PANTHER" id="PTHR10110">
    <property type="entry name" value="SODIUM/HYDROGEN EXCHANGER"/>
    <property type="match status" value="1"/>
</dbReference>
<evidence type="ECO:0000256" key="2">
    <source>
        <dbReference type="ARBA" id="ARBA00022448"/>
    </source>
</evidence>
<keyword evidence="10 11" id="KW-0739">Sodium transport</keyword>
<keyword evidence="8 11" id="KW-0406">Ion transport</keyword>
<organism evidence="13 14">
    <name type="scientific">Panacagrimonas perspica</name>
    <dbReference type="NCBI Taxonomy" id="381431"/>
    <lineage>
        <taxon>Bacteria</taxon>
        <taxon>Pseudomonadati</taxon>
        <taxon>Pseudomonadota</taxon>
        <taxon>Gammaproteobacteria</taxon>
        <taxon>Nevskiales</taxon>
        <taxon>Nevskiaceae</taxon>
        <taxon>Panacagrimonas</taxon>
    </lineage>
</organism>
<feature type="domain" description="Cation/H+ exchanger transmembrane" evidence="12">
    <location>
        <begin position="12"/>
        <end position="420"/>
    </location>
</feature>
<dbReference type="Proteomes" id="UP000295341">
    <property type="component" value="Unassembled WGS sequence"/>
</dbReference>
<dbReference type="OrthoDB" id="9809206at2"/>
<dbReference type="Gene3D" id="6.10.140.1330">
    <property type="match status" value="1"/>
</dbReference>
<sequence>MSAVMVVLALLLCVAASAVVVRVSRLPLPLTQIVLGAAVSVPDFGLHVELEPHLFMLLFVPPLLFADGWRMPKREFFQLRERILALAFGLVLVTVVVVGYLLHWMIPAMPLAVAFALAAVLSPTDAVAVTALAGGIGVPKRLMYILEGEALMNDASGLTAFKFAIAAAATGAFSLTQASVAFLLVSIGGLLVGIAMGWGMAVFQRWLGGWTRIQAQGAVVLTLLLPFAAYLLAERIGTSGILAAVAAGMTLNLRSAALETDPETRIATTHIWAMLQYVLTGLIFVLLGLQLPDIIGKALHEEFHDDGLAGASRLLGYAAATSAALIAVRLIWVWALFRITHIYARWRDGVHRRMPHLRLLLATALAGVRGAITLAAVLSVPLLLGDGTPFPARNLMIFIATAVILLSLIVAAVGLPPLLRGIALGEDREVQEEQLARVRACEAGMAAVADEARRLSGTVGNSSAVTPQLAAASQIIDTYQQRLSGLNGDESTRQTATEQAALLLTLRLRALRAERAEILRMHRRDEINDIVFNQLIYEIDVREAAFKPRAGRTEAHG</sequence>
<comment type="function">
    <text evidence="11">Na(+)/H(+) antiporter that extrudes sodium in exchange for external protons.</text>
</comment>
<feature type="transmembrane region" description="Helical" evidence="11">
    <location>
        <begin position="83"/>
        <end position="106"/>
    </location>
</feature>
<feature type="transmembrane region" description="Helical" evidence="11">
    <location>
        <begin position="155"/>
        <end position="175"/>
    </location>
</feature>
<keyword evidence="4" id="KW-1003">Cell membrane</keyword>
<dbReference type="RefSeq" id="WP_133880368.1">
    <property type="nucleotide sequence ID" value="NZ_MWIN01000012.1"/>
</dbReference>
<comment type="similarity">
    <text evidence="11">Belongs to the monovalent cation:proton antiporter 1 (CPA1) transporter (TC 2.A.36) family.</text>
</comment>
<dbReference type="GO" id="GO:0015385">
    <property type="term" value="F:sodium:proton antiporter activity"/>
    <property type="evidence" value="ECO:0007669"/>
    <property type="project" value="InterPro"/>
</dbReference>
<evidence type="ECO:0000313" key="14">
    <source>
        <dbReference type="Proteomes" id="UP000295341"/>
    </source>
</evidence>
<evidence type="ECO:0000256" key="4">
    <source>
        <dbReference type="ARBA" id="ARBA00022475"/>
    </source>
</evidence>
<dbReference type="GO" id="GO:0005886">
    <property type="term" value="C:plasma membrane"/>
    <property type="evidence" value="ECO:0007669"/>
    <property type="project" value="UniProtKB-SubCell"/>
</dbReference>
<dbReference type="GO" id="GO:0098719">
    <property type="term" value="P:sodium ion import across plasma membrane"/>
    <property type="evidence" value="ECO:0007669"/>
    <property type="project" value="TreeGrafter"/>
</dbReference>
<feature type="transmembrane region" description="Helical" evidence="11">
    <location>
        <begin position="395"/>
        <end position="419"/>
    </location>
</feature>
<evidence type="ECO:0000256" key="1">
    <source>
        <dbReference type="ARBA" id="ARBA00004651"/>
    </source>
</evidence>
<evidence type="ECO:0000256" key="8">
    <source>
        <dbReference type="ARBA" id="ARBA00023065"/>
    </source>
</evidence>
<dbReference type="NCBIfam" id="TIGR00831">
    <property type="entry name" value="a_cpa1"/>
    <property type="match status" value="1"/>
</dbReference>
<feature type="transmembrane region" description="Helical" evidence="11">
    <location>
        <begin position="112"/>
        <end position="134"/>
    </location>
</feature>
<comment type="caution">
    <text evidence="13">The sequence shown here is derived from an EMBL/GenBank/DDBJ whole genome shotgun (WGS) entry which is preliminary data.</text>
</comment>
<dbReference type="InterPro" id="IPR018422">
    <property type="entry name" value="Cation/H_exchanger_CPA1"/>
</dbReference>
<keyword evidence="3 11" id="KW-0050">Antiport</keyword>
<feature type="transmembrane region" description="Helical" evidence="11">
    <location>
        <begin position="239"/>
        <end position="257"/>
    </location>
</feature>
<feature type="transmembrane region" description="Helical" evidence="11">
    <location>
        <begin position="181"/>
        <end position="203"/>
    </location>
</feature>
<keyword evidence="2 11" id="KW-0813">Transport</keyword>
<evidence type="ECO:0000259" key="12">
    <source>
        <dbReference type="Pfam" id="PF00999"/>
    </source>
</evidence>
<evidence type="ECO:0000256" key="6">
    <source>
        <dbReference type="ARBA" id="ARBA00022989"/>
    </source>
</evidence>
<feature type="transmembrane region" description="Helical" evidence="11">
    <location>
        <begin position="357"/>
        <end position="383"/>
    </location>
</feature>
<dbReference type="PANTHER" id="PTHR10110:SF86">
    <property type="entry name" value="SODIUM_HYDROGEN EXCHANGER 7"/>
    <property type="match status" value="1"/>
</dbReference>
<reference evidence="13 14" key="1">
    <citation type="submission" date="2019-03" db="EMBL/GenBank/DDBJ databases">
        <title>Genomic Encyclopedia of Type Strains, Phase IV (KMG-IV): sequencing the most valuable type-strain genomes for metagenomic binning, comparative biology and taxonomic classification.</title>
        <authorList>
            <person name="Goeker M."/>
        </authorList>
    </citation>
    <scope>NUCLEOTIDE SEQUENCE [LARGE SCALE GENOMIC DNA]</scope>
    <source>
        <strain evidence="13 14">DSM 26377</strain>
    </source>
</reference>
<evidence type="ECO:0000256" key="10">
    <source>
        <dbReference type="ARBA" id="ARBA00023201"/>
    </source>
</evidence>
<keyword evidence="6 11" id="KW-1133">Transmembrane helix</keyword>
<dbReference type="InterPro" id="IPR004705">
    <property type="entry name" value="Cation/H_exchanger_CPA1_bac"/>
</dbReference>
<proteinExistence type="inferred from homology"/>
<dbReference type="GO" id="GO:0015386">
    <property type="term" value="F:potassium:proton antiporter activity"/>
    <property type="evidence" value="ECO:0007669"/>
    <property type="project" value="TreeGrafter"/>
</dbReference>
<dbReference type="EMBL" id="SOBT01000008">
    <property type="protein sequence ID" value="TDU31808.1"/>
    <property type="molecule type" value="Genomic_DNA"/>
</dbReference>
<dbReference type="AlphaFoldDB" id="A0A4S3K5J0"/>
<comment type="subcellular location">
    <subcellularLocation>
        <location evidence="11">Cell inner membrane</location>
        <topology evidence="11">Multi-pass membrane protein</topology>
    </subcellularLocation>
    <subcellularLocation>
        <location evidence="1">Cell membrane</location>
        <topology evidence="1">Multi-pass membrane protein</topology>
    </subcellularLocation>
</comment>
<keyword evidence="14" id="KW-1185">Reference proteome</keyword>
<gene>
    <name evidence="13" type="ORF">DFR24_1190</name>
</gene>
<evidence type="ECO:0000256" key="9">
    <source>
        <dbReference type="ARBA" id="ARBA00023136"/>
    </source>
</evidence>
<evidence type="ECO:0000256" key="11">
    <source>
        <dbReference type="RuleBase" id="RU366002"/>
    </source>
</evidence>
<keyword evidence="7 11" id="KW-0915">Sodium</keyword>
<evidence type="ECO:0000313" key="13">
    <source>
        <dbReference type="EMBL" id="TDU31808.1"/>
    </source>
</evidence>
<feature type="transmembrane region" description="Helical" evidence="11">
    <location>
        <begin position="269"/>
        <end position="289"/>
    </location>
</feature>
<name>A0A4S3K5J0_9GAMM</name>
<evidence type="ECO:0000256" key="7">
    <source>
        <dbReference type="ARBA" id="ARBA00023053"/>
    </source>
</evidence>
<keyword evidence="11" id="KW-0997">Cell inner membrane</keyword>
<dbReference type="InterPro" id="IPR006153">
    <property type="entry name" value="Cation/H_exchanger_TM"/>
</dbReference>
<keyword evidence="9 11" id="KW-0472">Membrane</keyword>
<evidence type="ECO:0000256" key="3">
    <source>
        <dbReference type="ARBA" id="ARBA00022449"/>
    </source>
</evidence>
<dbReference type="GO" id="GO:0051453">
    <property type="term" value="P:regulation of intracellular pH"/>
    <property type="evidence" value="ECO:0007669"/>
    <property type="project" value="TreeGrafter"/>
</dbReference>
<feature type="transmembrane region" description="Helical" evidence="11">
    <location>
        <begin position="215"/>
        <end position="233"/>
    </location>
</feature>
<accession>A0A4S3K5J0</accession>
<comment type="caution">
    <text evidence="11">Lacks conserved residue(s) required for the propagation of feature annotation.</text>
</comment>
<protein>
    <submittedName>
        <fullName evidence="13">Sodium/proton antiporter (CPA1 family)</fullName>
    </submittedName>
</protein>
<evidence type="ECO:0000256" key="5">
    <source>
        <dbReference type="ARBA" id="ARBA00022692"/>
    </source>
</evidence>
<keyword evidence="5 11" id="KW-0812">Transmembrane</keyword>